<organism evidence="4 5">
    <name type="scientific">SAR86 cluster bacterium</name>
    <dbReference type="NCBI Taxonomy" id="2030880"/>
    <lineage>
        <taxon>Bacteria</taxon>
        <taxon>Pseudomonadati</taxon>
        <taxon>Pseudomonadota</taxon>
        <taxon>Gammaproteobacteria</taxon>
        <taxon>SAR86 cluster</taxon>
    </lineage>
</organism>
<keyword evidence="2" id="KW-0732">Signal</keyword>
<dbReference type="EMBL" id="NVUL01000005">
    <property type="protein sequence ID" value="PCI81402.1"/>
    <property type="molecule type" value="Genomic_DNA"/>
</dbReference>
<dbReference type="InterPro" id="IPR041127">
    <property type="entry name" value="PET_hydrolase/cutinase-like"/>
</dbReference>
<feature type="signal peptide" evidence="2">
    <location>
        <begin position="1"/>
        <end position="30"/>
    </location>
</feature>
<feature type="domain" description="PET hydrolase/cutinase-like" evidence="3">
    <location>
        <begin position="67"/>
        <end position="290"/>
    </location>
</feature>
<dbReference type="Pfam" id="PF12740">
    <property type="entry name" value="PETase"/>
    <property type="match status" value="1"/>
</dbReference>
<evidence type="ECO:0000256" key="1">
    <source>
        <dbReference type="ARBA" id="ARBA00022801"/>
    </source>
</evidence>
<dbReference type="InterPro" id="IPR029058">
    <property type="entry name" value="AB_hydrolase_fold"/>
</dbReference>
<evidence type="ECO:0000256" key="2">
    <source>
        <dbReference type="SAM" id="SignalP"/>
    </source>
</evidence>
<dbReference type="PANTHER" id="PTHR22946">
    <property type="entry name" value="DIENELACTONE HYDROLASE DOMAIN-CONTAINING PROTEIN-RELATED"/>
    <property type="match status" value="1"/>
</dbReference>
<dbReference type="PANTHER" id="PTHR22946:SF9">
    <property type="entry name" value="POLYKETIDE TRANSFERASE AF380"/>
    <property type="match status" value="1"/>
</dbReference>
<dbReference type="SUPFAM" id="SSF53474">
    <property type="entry name" value="alpha/beta-Hydrolases"/>
    <property type="match status" value="1"/>
</dbReference>
<comment type="caution">
    <text evidence="4">The sequence shown here is derived from an EMBL/GenBank/DDBJ whole genome shotgun (WGS) entry which is preliminary data.</text>
</comment>
<sequence length="311" mass="33152">MKSFNLTSKLMFTLLTTLSFSLAAVAPASAQDADEPGRYRPQGREIARDISREFDEALYEVRTYVPTVNVDEFAAATIFYPLTLSFAPPSGAVVLVPGYTATQASYDWWGPALASLGVVVMIIDTNDPRDTFQPRKEAHIAAVEFLKTEIGNSASPINGKVDTNKFAIMGHSLGGGAALAAAQELGSEIKAVIPLMPYCCELGQAFDGDYSGLTVPTLIFASSEDTVAPPAGHARALYDSIADSTNKAYVEFAEGTHNLPTNGGTELANQARFTFAWLKLQMDGNAAYAASFSGELSAELDAKLAVLDTNQ</sequence>
<reference evidence="5" key="1">
    <citation type="submission" date="2017-08" db="EMBL/GenBank/DDBJ databases">
        <title>A dynamic microbial community with high functional redundancy inhabits the cold, oxic subseafloor aquifer.</title>
        <authorList>
            <person name="Tully B.J."/>
            <person name="Wheat C.G."/>
            <person name="Glazer B.T."/>
            <person name="Huber J.A."/>
        </authorList>
    </citation>
    <scope>NUCLEOTIDE SEQUENCE [LARGE SCALE GENOMIC DNA]</scope>
</reference>
<dbReference type="InterPro" id="IPR050261">
    <property type="entry name" value="FrsA_esterase"/>
</dbReference>
<dbReference type="GO" id="GO:0052689">
    <property type="term" value="F:carboxylic ester hydrolase activity"/>
    <property type="evidence" value="ECO:0007669"/>
    <property type="project" value="UniProtKB-ARBA"/>
</dbReference>
<evidence type="ECO:0000259" key="3">
    <source>
        <dbReference type="Pfam" id="PF12740"/>
    </source>
</evidence>
<accession>A0A2A4XFF7</accession>
<evidence type="ECO:0000313" key="4">
    <source>
        <dbReference type="EMBL" id="PCI81402.1"/>
    </source>
</evidence>
<evidence type="ECO:0000313" key="5">
    <source>
        <dbReference type="Proteomes" id="UP000218767"/>
    </source>
</evidence>
<dbReference type="Proteomes" id="UP000218767">
    <property type="component" value="Unassembled WGS sequence"/>
</dbReference>
<keyword evidence="1" id="KW-0378">Hydrolase</keyword>
<dbReference type="AlphaFoldDB" id="A0A2A4XFF7"/>
<gene>
    <name evidence="4" type="ORF">COB20_01785</name>
</gene>
<name>A0A2A4XFF7_9GAMM</name>
<feature type="chain" id="PRO_5012359342" description="PET hydrolase/cutinase-like domain-containing protein" evidence="2">
    <location>
        <begin position="31"/>
        <end position="311"/>
    </location>
</feature>
<dbReference type="Gene3D" id="3.40.50.1820">
    <property type="entry name" value="alpha/beta hydrolase"/>
    <property type="match status" value="1"/>
</dbReference>
<proteinExistence type="predicted"/>
<protein>
    <recommendedName>
        <fullName evidence="3">PET hydrolase/cutinase-like domain-containing protein</fullName>
    </recommendedName>
</protein>